<keyword evidence="3" id="KW-1185">Reference proteome</keyword>
<proteinExistence type="predicted"/>
<dbReference type="EMBL" id="JACEFO010002379">
    <property type="protein sequence ID" value="KAF8662991.1"/>
    <property type="molecule type" value="Genomic_DNA"/>
</dbReference>
<accession>A0A835ASK9</accession>
<reference evidence="2" key="1">
    <citation type="submission" date="2020-07" db="EMBL/GenBank/DDBJ databases">
        <title>Genome sequence and genetic diversity analysis of an under-domesticated orphan crop, white fonio (Digitaria exilis).</title>
        <authorList>
            <person name="Bennetzen J.L."/>
            <person name="Chen S."/>
            <person name="Ma X."/>
            <person name="Wang X."/>
            <person name="Yssel A.E.J."/>
            <person name="Chaluvadi S.R."/>
            <person name="Johnson M."/>
            <person name="Gangashetty P."/>
            <person name="Hamidou F."/>
            <person name="Sanogo M.D."/>
            <person name="Zwaenepoel A."/>
            <person name="Wallace J."/>
            <person name="Van De Peer Y."/>
            <person name="Van Deynze A."/>
        </authorList>
    </citation>
    <scope>NUCLEOTIDE SEQUENCE</scope>
    <source>
        <tissue evidence="2">Leaves</tissue>
    </source>
</reference>
<sequence>MASPPPPGAPAWSVAVRLRHRCGLDFRAAAENVLPGWGRGGEQLSLLFRFRRRLILTVTSQCGGGARPAAATQPETPPPRGCKILRFLRSRWARLPRIASVWRRKKHHPPARIAAAAASPRGRRAQVISSPVFLQSRTPTQPGFLAMAGTPTSAAAALRFAVAAVVVVVVSIVVFRIAVFIGCWKRIARLVKFLELMEHPPPYCKWLLGVPKRALPWIFTK</sequence>
<keyword evidence="1" id="KW-0812">Transmembrane</keyword>
<organism evidence="2 3">
    <name type="scientific">Digitaria exilis</name>
    <dbReference type="NCBI Taxonomy" id="1010633"/>
    <lineage>
        <taxon>Eukaryota</taxon>
        <taxon>Viridiplantae</taxon>
        <taxon>Streptophyta</taxon>
        <taxon>Embryophyta</taxon>
        <taxon>Tracheophyta</taxon>
        <taxon>Spermatophyta</taxon>
        <taxon>Magnoliopsida</taxon>
        <taxon>Liliopsida</taxon>
        <taxon>Poales</taxon>
        <taxon>Poaceae</taxon>
        <taxon>PACMAD clade</taxon>
        <taxon>Panicoideae</taxon>
        <taxon>Panicodae</taxon>
        <taxon>Paniceae</taxon>
        <taxon>Anthephorinae</taxon>
        <taxon>Digitaria</taxon>
    </lineage>
</organism>
<dbReference type="OrthoDB" id="679127at2759"/>
<keyword evidence="1" id="KW-1133">Transmembrane helix</keyword>
<feature type="transmembrane region" description="Helical" evidence="1">
    <location>
        <begin position="160"/>
        <end position="184"/>
    </location>
</feature>
<evidence type="ECO:0000256" key="1">
    <source>
        <dbReference type="SAM" id="Phobius"/>
    </source>
</evidence>
<evidence type="ECO:0000313" key="2">
    <source>
        <dbReference type="EMBL" id="KAF8662991.1"/>
    </source>
</evidence>
<keyword evidence="1" id="KW-0472">Membrane</keyword>
<protein>
    <submittedName>
        <fullName evidence="2">Uncharacterized protein</fullName>
    </submittedName>
</protein>
<gene>
    <name evidence="2" type="ORF">HU200_055578</name>
</gene>
<name>A0A835ASK9_9POAL</name>
<dbReference type="AlphaFoldDB" id="A0A835ASK9"/>
<comment type="caution">
    <text evidence="2">The sequence shown here is derived from an EMBL/GenBank/DDBJ whole genome shotgun (WGS) entry which is preliminary data.</text>
</comment>
<dbReference type="Proteomes" id="UP000636709">
    <property type="component" value="Unassembled WGS sequence"/>
</dbReference>
<evidence type="ECO:0000313" key="3">
    <source>
        <dbReference type="Proteomes" id="UP000636709"/>
    </source>
</evidence>